<reference evidence="1 2" key="1">
    <citation type="submission" date="2020-03" db="EMBL/GenBank/DDBJ databases">
        <authorList>
            <person name="Chen G."/>
            <person name="Lin M."/>
            <person name="Fu H."/>
        </authorList>
    </citation>
    <scope>NUCLEOTIDE SEQUENCE [LARGE SCALE GENOMIC DNA]</scope>
</reference>
<dbReference type="Proteomes" id="UP000514515">
    <property type="component" value="Segment"/>
</dbReference>
<keyword evidence="2" id="KW-1185">Reference proteome</keyword>
<evidence type="ECO:0000313" key="2">
    <source>
        <dbReference type="Proteomes" id="UP000514515"/>
    </source>
</evidence>
<protein>
    <recommendedName>
        <fullName evidence="3">Peptidase M15A C-terminal domain-containing protein</fullName>
    </recommendedName>
</protein>
<proteinExistence type="predicted"/>
<evidence type="ECO:0000313" key="1">
    <source>
        <dbReference type="EMBL" id="QMP18299.1"/>
    </source>
</evidence>
<evidence type="ECO:0008006" key="3">
    <source>
        <dbReference type="Google" id="ProtNLM"/>
    </source>
</evidence>
<organism evidence="1 2">
    <name type="scientific">Vibrio phage phiV141</name>
    <dbReference type="NCBI Taxonomy" id="2723905"/>
    <lineage>
        <taxon>Viruses</taxon>
        <taxon>Duplodnaviria</taxon>
        <taxon>Heunggongvirae</taxon>
        <taxon>Uroviricota</taxon>
        <taxon>Caudoviricetes</taxon>
        <taxon>Autographivirales</taxon>
        <taxon>Autographivirales incertae sedis</taxon>
        <taxon>Fujianvirus</taxon>
        <taxon>Fujianvirus V141</taxon>
    </lineage>
</organism>
<accession>A0A7D7F4A3</accession>
<name>A0A7D7F4A3_9CAUD</name>
<dbReference type="EMBL" id="MT227925">
    <property type="protein sequence ID" value="QMP18299.1"/>
    <property type="molecule type" value="Genomic_DNA"/>
</dbReference>
<gene>
    <name evidence="1" type="ORF">phiV141_40</name>
</gene>
<sequence length="161" mass="18539">MKSYFKTHEIVPWEVYKLLGENARNLVSGRLLYMMNLLREELGKSMLCNTKGAGGRDASCLRVPGQKYYRPTSQHAGNHTHSLDGNKCTAMDTVGDWDPRELHAMILKQPEKYKAIRFIEVDISWLHVDVRDTPALRVWSPKRGFIEVAAYIEELKEAGFW</sequence>